<dbReference type="Proteomes" id="UP000243478">
    <property type="component" value="Unassembled WGS sequence"/>
</dbReference>
<evidence type="ECO:0000256" key="1">
    <source>
        <dbReference type="SAM" id="MobiDB-lite"/>
    </source>
</evidence>
<feature type="region of interest" description="Disordered" evidence="1">
    <location>
        <begin position="1"/>
        <end position="40"/>
    </location>
</feature>
<proteinExistence type="predicted"/>
<evidence type="ECO:0000313" key="2">
    <source>
        <dbReference type="EMBL" id="KKD57557.1"/>
    </source>
</evidence>
<accession>A0A0F5ZQE9</accession>
<reference evidence="2 3" key="1">
    <citation type="submission" date="2015-03" db="EMBL/GenBank/DDBJ databases">
        <title>Draft genome of Stenotrophomonas maltophila isolated from urine specimen.</title>
        <authorList>
            <person name="Murugan N."/>
            <person name="Malathi J."/>
            <person name="Umashankar V."/>
            <person name="Madhavan H."/>
        </authorList>
    </citation>
    <scope>NUCLEOTIDE SEQUENCE [LARGE SCALE GENOMIC DNA]</scope>
    <source>
        <strain evidence="2 3">JMNMN1</strain>
    </source>
</reference>
<protein>
    <submittedName>
        <fullName evidence="2">Uncharacterized protein</fullName>
    </submittedName>
</protein>
<dbReference type="EMBL" id="JZRZ01000008">
    <property type="protein sequence ID" value="KKD57557.1"/>
    <property type="molecule type" value="Genomic_DNA"/>
</dbReference>
<name>A0A0F5ZQE9_STEMA</name>
<dbReference type="PATRIC" id="fig|40324.63.peg.1463"/>
<feature type="compositionally biased region" description="Polar residues" evidence="1">
    <location>
        <begin position="1"/>
        <end position="28"/>
    </location>
</feature>
<sequence>MLTRVSDSVNSQMISNSREQYSAAATQRMQEDAEGTPRQAEDFVAQQSESWRRGYLKADGIIRVRDWQIEAAKEIAKAEPGTDIEPLIKERMAALTQNPEFQDPQVRKALMPVAMRAAQQVRQQWQADSMREMLVRQKESLTAIIRDGIKGGTFLTSEGMNGLYAMLDQEEYAYLNKRDVDELYVEAAKEELAAGNRDPQSILAFLEQDRGDGQPGLMNTEHGDELRAAAAAGARVIAHREDEARKQAMAEAEWTLQGLADRGQLTHKTIDTWASNSA</sequence>
<organism evidence="2 3">
    <name type="scientific">Stenotrophomonas maltophilia</name>
    <name type="common">Pseudomonas maltophilia</name>
    <name type="synonym">Xanthomonas maltophilia</name>
    <dbReference type="NCBI Taxonomy" id="40324"/>
    <lineage>
        <taxon>Bacteria</taxon>
        <taxon>Pseudomonadati</taxon>
        <taxon>Pseudomonadota</taxon>
        <taxon>Gammaproteobacteria</taxon>
        <taxon>Lysobacterales</taxon>
        <taxon>Lysobacteraceae</taxon>
        <taxon>Stenotrophomonas</taxon>
        <taxon>Stenotrophomonas maltophilia group</taxon>
    </lineage>
</organism>
<gene>
    <name evidence="2" type="ORF">VM57_03860</name>
</gene>
<evidence type="ECO:0000313" key="3">
    <source>
        <dbReference type="Proteomes" id="UP000243478"/>
    </source>
</evidence>
<dbReference type="AlphaFoldDB" id="A0A0F5ZQE9"/>
<comment type="caution">
    <text evidence="2">The sequence shown here is derived from an EMBL/GenBank/DDBJ whole genome shotgun (WGS) entry which is preliminary data.</text>
</comment>